<evidence type="ECO:0008006" key="3">
    <source>
        <dbReference type="Google" id="ProtNLM"/>
    </source>
</evidence>
<name>A0A328U8Z6_9BACL</name>
<dbReference type="EMBL" id="QLUW01000002">
    <property type="protein sequence ID" value="RAP76516.1"/>
    <property type="molecule type" value="Genomic_DNA"/>
</dbReference>
<dbReference type="RefSeq" id="WP_112882735.1">
    <property type="nucleotide sequence ID" value="NZ_QLUW01000002.1"/>
</dbReference>
<proteinExistence type="predicted"/>
<dbReference type="GO" id="GO:0005506">
    <property type="term" value="F:iron ion binding"/>
    <property type="evidence" value="ECO:0007669"/>
    <property type="project" value="UniProtKB-ARBA"/>
</dbReference>
<dbReference type="PANTHER" id="PTHR20883:SF14">
    <property type="entry name" value="PHYTANOYL-COA DIOXYGENASE"/>
    <property type="match status" value="1"/>
</dbReference>
<protein>
    <recommendedName>
        <fullName evidence="3">Phytanoyl-CoA dioxygenase family protein</fullName>
    </recommendedName>
</protein>
<evidence type="ECO:0000313" key="1">
    <source>
        <dbReference type="EMBL" id="RAP76516.1"/>
    </source>
</evidence>
<evidence type="ECO:0000313" key="2">
    <source>
        <dbReference type="Proteomes" id="UP000249260"/>
    </source>
</evidence>
<dbReference type="Gene3D" id="2.60.120.620">
    <property type="entry name" value="q2cbj1_9rhob like domain"/>
    <property type="match status" value="1"/>
</dbReference>
<dbReference type="Pfam" id="PF05721">
    <property type="entry name" value="PhyH"/>
    <property type="match status" value="1"/>
</dbReference>
<dbReference type="Proteomes" id="UP000249260">
    <property type="component" value="Unassembled WGS sequence"/>
</dbReference>
<dbReference type="GO" id="GO:0016706">
    <property type="term" value="F:2-oxoglutarate-dependent dioxygenase activity"/>
    <property type="evidence" value="ECO:0007669"/>
    <property type="project" value="UniProtKB-ARBA"/>
</dbReference>
<gene>
    <name evidence="1" type="ORF">DL346_14130</name>
</gene>
<organism evidence="1 2">
    <name type="scientific">Paenibacillus montanisoli</name>
    <dbReference type="NCBI Taxonomy" id="2081970"/>
    <lineage>
        <taxon>Bacteria</taxon>
        <taxon>Bacillati</taxon>
        <taxon>Bacillota</taxon>
        <taxon>Bacilli</taxon>
        <taxon>Bacillales</taxon>
        <taxon>Paenibacillaceae</taxon>
        <taxon>Paenibacillus</taxon>
    </lineage>
</organism>
<dbReference type="InterPro" id="IPR008775">
    <property type="entry name" value="Phytyl_CoA_dOase-like"/>
</dbReference>
<keyword evidence="2" id="KW-1185">Reference proteome</keyword>
<dbReference type="PANTHER" id="PTHR20883">
    <property type="entry name" value="PHYTANOYL-COA DIOXYGENASE DOMAIN CONTAINING 1"/>
    <property type="match status" value="1"/>
</dbReference>
<sequence length="284" mass="32482">MSVRLSEEELAFYKRHHYVLLRNVVPKRALDLAEAIIGKWVNELVDAWYEQGLITDKKPQLDFQHRLVQLWDDAGRPKYGRSPRRDLVGENMFAFLKEPALLDIAQQLLGTEEVSVHGIFNARPKLPDQKWTDTPWHQDAQYYRDAENSHVVSIWMPLQRVTEHNSCLQVAPGFFDTTLLDGVIDEETDFLGLTREDAAKLMPVSVEMEPGDALCFTQLLPHRALPNRSDAVRWSMDIRYEATAAATASGKAQGFIARSPKRPETEATYEEWLSQWTAIPTGSY</sequence>
<comment type="caution">
    <text evidence="1">The sequence shown here is derived from an EMBL/GenBank/DDBJ whole genome shotgun (WGS) entry which is preliminary data.</text>
</comment>
<dbReference type="SUPFAM" id="SSF51197">
    <property type="entry name" value="Clavaminate synthase-like"/>
    <property type="match status" value="1"/>
</dbReference>
<dbReference type="OrthoDB" id="976214at2"/>
<dbReference type="AlphaFoldDB" id="A0A328U8Z6"/>
<accession>A0A328U8Z6</accession>
<reference evidence="1 2" key="1">
    <citation type="submission" date="2018-06" db="EMBL/GenBank/DDBJ databases">
        <title>Paenibacillus montanisoli sp. nov., isolated from mountain area soil.</title>
        <authorList>
            <person name="Wu M."/>
        </authorList>
    </citation>
    <scope>NUCLEOTIDE SEQUENCE [LARGE SCALE GENOMIC DNA]</scope>
    <source>
        <strain evidence="1 2">RA17</strain>
    </source>
</reference>